<dbReference type="AlphaFoldDB" id="A0A6H5GYC0"/>
<sequence>MSKNLQCFLIHGCSLFAKLWEDLHIAVAYICNNNTHGDRYTLLRSLLTNFSISWDTPAFSCTLQLHCFIVPGEN</sequence>
<reference evidence="1 3" key="1">
    <citation type="submission" date="2020-02" db="EMBL/GenBank/DDBJ databases">
        <authorList>
            <person name="Ferguson B K."/>
        </authorList>
    </citation>
    <scope>NUCLEOTIDE SEQUENCE [LARGE SCALE GENOMIC DNA]</scope>
</reference>
<dbReference type="Proteomes" id="UP000479000">
    <property type="component" value="Unassembled WGS sequence"/>
</dbReference>
<gene>
    <name evidence="1" type="ORF">NTEN_LOCUS14771</name>
    <name evidence="2" type="ORF">NTEN_LOCUS14777</name>
</gene>
<evidence type="ECO:0000313" key="2">
    <source>
        <dbReference type="EMBL" id="CAB0009654.1"/>
    </source>
</evidence>
<name>A0A6H5GYC0_9HEMI</name>
<evidence type="ECO:0000313" key="3">
    <source>
        <dbReference type="Proteomes" id="UP000479000"/>
    </source>
</evidence>
<keyword evidence="3" id="KW-1185">Reference proteome</keyword>
<protein>
    <submittedName>
        <fullName evidence="1">Uncharacterized protein</fullName>
    </submittedName>
</protein>
<feature type="non-terminal residue" evidence="1">
    <location>
        <position position="74"/>
    </location>
</feature>
<dbReference type="EMBL" id="CADCXU010021913">
    <property type="protein sequence ID" value="CAB0009641.1"/>
    <property type="molecule type" value="Genomic_DNA"/>
</dbReference>
<dbReference type="EMBL" id="CADCXU010021924">
    <property type="protein sequence ID" value="CAB0009654.1"/>
    <property type="molecule type" value="Genomic_DNA"/>
</dbReference>
<evidence type="ECO:0000313" key="1">
    <source>
        <dbReference type="EMBL" id="CAB0009641.1"/>
    </source>
</evidence>
<accession>A0A6H5GYC0</accession>
<organism evidence="1 3">
    <name type="scientific">Nesidiocoris tenuis</name>
    <dbReference type="NCBI Taxonomy" id="355587"/>
    <lineage>
        <taxon>Eukaryota</taxon>
        <taxon>Metazoa</taxon>
        <taxon>Ecdysozoa</taxon>
        <taxon>Arthropoda</taxon>
        <taxon>Hexapoda</taxon>
        <taxon>Insecta</taxon>
        <taxon>Pterygota</taxon>
        <taxon>Neoptera</taxon>
        <taxon>Paraneoptera</taxon>
        <taxon>Hemiptera</taxon>
        <taxon>Heteroptera</taxon>
        <taxon>Panheteroptera</taxon>
        <taxon>Cimicomorpha</taxon>
        <taxon>Miridae</taxon>
        <taxon>Dicyphina</taxon>
        <taxon>Nesidiocoris</taxon>
    </lineage>
</organism>
<proteinExistence type="predicted"/>